<accession>A0A4P8D2T5</accession>
<keyword evidence="2" id="KW-0496">Mitochondrion</keyword>
<protein>
    <submittedName>
        <fullName evidence="2">Uncharacterized protein</fullName>
    </submittedName>
</protein>
<name>A0A4P8D2T5_HYPMA</name>
<dbReference type="EMBL" id="MH746465">
    <property type="protein sequence ID" value="QCI56460.1"/>
    <property type="molecule type" value="Genomic_DNA"/>
</dbReference>
<evidence type="ECO:0000256" key="1">
    <source>
        <dbReference type="SAM" id="Phobius"/>
    </source>
</evidence>
<organism evidence="2">
    <name type="scientific">Hypsizygus marmoreus</name>
    <name type="common">White beech mushroom</name>
    <name type="synonym">Agaricus marmoreus</name>
    <dbReference type="NCBI Taxonomy" id="39966"/>
    <lineage>
        <taxon>Eukaryota</taxon>
        <taxon>Fungi</taxon>
        <taxon>Dikarya</taxon>
        <taxon>Basidiomycota</taxon>
        <taxon>Agaricomycotina</taxon>
        <taxon>Agaricomycetes</taxon>
        <taxon>Agaricomycetidae</taxon>
        <taxon>Agaricales</taxon>
        <taxon>Tricholomatineae</taxon>
        <taxon>Lyophyllaceae</taxon>
        <taxon>Hypsizygus</taxon>
    </lineage>
</organism>
<sequence length="105" mass="12149">MGQQLVILLCLFIISLSVILLFIIYFLLNMFIKNQEYVLSKFNNRFIKLYIKYQIVLAKIATIHIPITIVIGLLVLIHGLHFLITHPIPLENLGMDLHSFISSKK</sequence>
<feature type="transmembrane region" description="Helical" evidence="1">
    <location>
        <begin position="53"/>
        <end position="77"/>
    </location>
</feature>
<gene>
    <name evidence="2" type="primary">orf105</name>
</gene>
<geneLocation type="mitochondrion" evidence="2"/>
<feature type="transmembrane region" description="Helical" evidence="1">
    <location>
        <begin position="6"/>
        <end position="32"/>
    </location>
</feature>
<dbReference type="AlphaFoldDB" id="A0A4P8D2T5"/>
<keyword evidence="1" id="KW-0812">Transmembrane</keyword>
<keyword evidence="1" id="KW-1133">Transmembrane helix</keyword>
<keyword evidence="1" id="KW-0472">Membrane</keyword>
<evidence type="ECO:0000313" key="2">
    <source>
        <dbReference type="EMBL" id="QCI56460.1"/>
    </source>
</evidence>
<reference evidence="2" key="1">
    <citation type="journal article" date="2018" name="Mitochondrial DNA Part B Resour">
        <title>The complete mitochondrial genome of the Basidiomycete edible fungus Hypsizygus marmoreus.</title>
        <authorList>
            <person name="Wu Y.-Y."/>
            <person name="Shang J.-J."/>
            <person name="Li Y."/>
            <person name="Zhou C.-L."/>
            <person name="Hou D."/>
            <person name="Li J.-L."/>
            <person name="Tan Q."/>
            <person name="Bao D.-P."/>
            <person name="Yang R.-H."/>
        </authorList>
    </citation>
    <scope>NUCLEOTIDE SEQUENCE</scope>
</reference>
<proteinExistence type="predicted"/>